<keyword evidence="3" id="KW-1185">Reference proteome</keyword>
<accession>A0A9W6WBY6</accession>
<dbReference type="EMBL" id="BSTX01000005">
    <property type="protein sequence ID" value="GLZ81109.1"/>
    <property type="molecule type" value="Genomic_DNA"/>
</dbReference>
<proteinExistence type="predicted"/>
<name>A0A9W6WBY6_9ACTN</name>
<reference evidence="2" key="1">
    <citation type="submission" date="2023-03" db="EMBL/GenBank/DDBJ databases">
        <title>Actinorhabdospora filicis NBRC 111898.</title>
        <authorList>
            <person name="Ichikawa N."/>
            <person name="Sato H."/>
            <person name="Tonouchi N."/>
        </authorList>
    </citation>
    <scope>NUCLEOTIDE SEQUENCE</scope>
    <source>
        <strain evidence="2">NBRC 111898</strain>
    </source>
</reference>
<protein>
    <recommendedName>
        <fullName evidence="4">Nucleotide pyrophosphatase</fullName>
    </recommendedName>
</protein>
<dbReference type="Pfam" id="PF01663">
    <property type="entry name" value="Phosphodiest"/>
    <property type="match status" value="1"/>
</dbReference>
<dbReference type="GO" id="GO:0016787">
    <property type="term" value="F:hydrolase activity"/>
    <property type="evidence" value="ECO:0007669"/>
    <property type="project" value="UniProtKB-ARBA"/>
</dbReference>
<evidence type="ECO:0000313" key="3">
    <source>
        <dbReference type="Proteomes" id="UP001165079"/>
    </source>
</evidence>
<keyword evidence="1" id="KW-0732">Signal</keyword>
<dbReference type="InterPro" id="IPR002591">
    <property type="entry name" value="Phosphodiest/P_Trfase"/>
</dbReference>
<dbReference type="InterPro" id="IPR017850">
    <property type="entry name" value="Alkaline_phosphatase_core_sf"/>
</dbReference>
<dbReference type="SUPFAM" id="SSF53649">
    <property type="entry name" value="Alkaline phosphatase-like"/>
    <property type="match status" value="1"/>
</dbReference>
<evidence type="ECO:0008006" key="4">
    <source>
        <dbReference type="Google" id="ProtNLM"/>
    </source>
</evidence>
<evidence type="ECO:0000256" key="1">
    <source>
        <dbReference type="SAM" id="SignalP"/>
    </source>
</evidence>
<organism evidence="2 3">
    <name type="scientific">Actinorhabdospora filicis</name>
    <dbReference type="NCBI Taxonomy" id="1785913"/>
    <lineage>
        <taxon>Bacteria</taxon>
        <taxon>Bacillati</taxon>
        <taxon>Actinomycetota</taxon>
        <taxon>Actinomycetes</taxon>
        <taxon>Micromonosporales</taxon>
        <taxon>Micromonosporaceae</taxon>
        <taxon>Actinorhabdospora</taxon>
    </lineage>
</organism>
<dbReference type="Proteomes" id="UP001165079">
    <property type="component" value="Unassembled WGS sequence"/>
</dbReference>
<sequence>MRRALAVSAALLAAALTPVPAQAAAVTPKVLVIGIDGFLSTKIAAANAPNLKAMQRTGVDGRSLLYAQPMAATSSGPGWSTILTGVWPDKHKVRDNSFSGNDLASHPDWLSRAEAANPALDTYAALDWKAIDDHILGDGIDRKLVLDGDRDGYVTHDATIATRSEAHLRDDRADASFVYFGQLDIVGHSSGSGSQAYLTEIARIDGYVGRLVAAVNARVTRSSESWRIMVTTDHGHLATGGHGGDSLDERSTFILATGDGITAASAPKTTRLVDSAYTALAHLGVPRPSTLDGRPVTDVSADPFETVPLGPAVAESIPSSVLGWSASLPSGWTRDNSAMPTGGVTEWRGWSLASDAFWSSAQRGQSRETFVRGRGTIAVADSDEWADTSNATGKTWDSTLWTPVRAVTGSSVRLDLTHWYRQEAGQRGYVLAGWDGGAAVVARTYTADSVNGAETITLPVPAGATNVKIGFRLTGVNNWYWVLDDVRVS</sequence>
<dbReference type="Gene3D" id="3.40.720.10">
    <property type="entry name" value="Alkaline Phosphatase, subunit A"/>
    <property type="match status" value="2"/>
</dbReference>
<dbReference type="RefSeq" id="WP_285666479.1">
    <property type="nucleotide sequence ID" value="NZ_BSTX01000005.1"/>
</dbReference>
<dbReference type="AlphaFoldDB" id="A0A9W6WBY6"/>
<feature type="signal peptide" evidence="1">
    <location>
        <begin position="1"/>
        <end position="23"/>
    </location>
</feature>
<dbReference type="PANTHER" id="PTHR10151:SF120">
    <property type="entry name" value="BIS(5'-ADENOSYL)-TRIPHOSPHATASE"/>
    <property type="match status" value="1"/>
</dbReference>
<comment type="caution">
    <text evidence="2">The sequence shown here is derived from an EMBL/GenBank/DDBJ whole genome shotgun (WGS) entry which is preliminary data.</text>
</comment>
<dbReference type="PANTHER" id="PTHR10151">
    <property type="entry name" value="ECTONUCLEOTIDE PYROPHOSPHATASE/PHOSPHODIESTERASE"/>
    <property type="match status" value="1"/>
</dbReference>
<evidence type="ECO:0000313" key="2">
    <source>
        <dbReference type="EMBL" id="GLZ81109.1"/>
    </source>
</evidence>
<gene>
    <name evidence="2" type="ORF">Afil01_59160</name>
</gene>
<feature type="chain" id="PRO_5040979026" description="Nucleotide pyrophosphatase" evidence="1">
    <location>
        <begin position="24"/>
        <end position="489"/>
    </location>
</feature>